<dbReference type="GO" id="GO:0005576">
    <property type="term" value="C:extracellular region"/>
    <property type="evidence" value="ECO:0007669"/>
    <property type="project" value="UniProtKB-SubCell"/>
</dbReference>
<keyword evidence="12" id="KW-1185">Reference proteome</keyword>
<evidence type="ECO:0000256" key="3">
    <source>
        <dbReference type="ARBA" id="ARBA00022685"/>
    </source>
</evidence>
<dbReference type="InterPro" id="IPR022353">
    <property type="entry name" value="Insulin_CS"/>
</dbReference>
<proteinExistence type="inferred from homology"/>
<dbReference type="PROSITE" id="PS00262">
    <property type="entry name" value="INSULIN"/>
    <property type="match status" value="1"/>
</dbReference>
<evidence type="ECO:0000256" key="8">
    <source>
        <dbReference type="SAM" id="MobiDB-lite"/>
    </source>
</evidence>
<evidence type="ECO:0000256" key="2">
    <source>
        <dbReference type="ARBA" id="ARBA00009034"/>
    </source>
</evidence>
<organism evidence="11 12">
    <name type="scientific">Plakobranchus ocellatus</name>
    <dbReference type="NCBI Taxonomy" id="259542"/>
    <lineage>
        <taxon>Eukaryota</taxon>
        <taxon>Metazoa</taxon>
        <taxon>Spiralia</taxon>
        <taxon>Lophotrochozoa</taxon>
        <taxon>Mollusca</taxon>
        <taxon>Gastropoda</taxon>
        <taxon>Heterobranchia</taxon>
        <taxon>Euthyneura</taxon>
        <taxon>Panpulmonata</taxon>
        <taxon>Sacoglossa</taxon>
        <taxon>Placobranchoidea</taxon>
        <taxon>Plakobranchidae</taxon>
        <taxon>Plakobranchus</taxon>
    </lineage>
</organism>
<evidence type="ECO:0000256" key="1">
    <source>
        <dbReference type="ARBA" id="ARBA00004398"/>
    </source>
</evidence>
<dbReference type="AlphaFoldDB" id="A0AAV4C827"/>
<accession>A0AAV4C827</accession>
<evidence type="ECO:0000313" key="11">
    <source>
        <dbReference type="EMBL" id="GFO27219.1"/>
    </source>
</evidence>
<keyword evidence="7" id="KW-0964">Secreted</keyword>
<evidence type="ECO:0000256" key="6">
    <source>
        <dbReference type="ARBA" id="ARBA00023329"/>
    </source>
</evidence>
<dbReference type="SUPFAM" id="SSF56994">
    <property type="entry name" value="Insulin-like"/>
    <property type="match status" value="1"/>
</dbReference>
<keyword evidence="6" id="KW-0968">Cytoplasmic vesicle</keyword>
<dbReference type="Proteomes" id="UP000735302">
    <property type="component" value="Unassembled WGS sequence"/>
</dbReference>
<evidence type="ECO:0000256" key="9">
    <source>
        <dbReference type="SAM" id="SignalP"/>
    </source>
</evidence>
<protein>
    <submittedName>
        <fullName evidence="11">Insulin-like 0</fullName>
    </submittedName>
</protein>
<keyword evidence="4 9" id="KW-0732">Signal</keyword>
<keyword evidence="5" id="KW-1015">Disulfide bond</keyword>
<evidence type="ECO:0000259" key="10">
    <source>
        <dbReference type="SMART" id="SM00078"/>
    </source>
</evidence>
<dbReference type="Pfam" id="PF00049">
    <property type="entry name" value="Insulin"/>
    <property type="match status" value="1"/>
</dbReference>
<dbReference type="InterPro" id="IPR022352">
    <property type="entry name" value="Ins/IGF/rlx"/>
</dbReference>
<name>A0AAV4C827_9GAST</name>
<feature type="chain" id="PRO_5043405419" evidence="9">
    <location>
        <begin position="25"/>
        <end position="255"/>
    </location>
</feature>
<comment type="subcellular location">
    <subcellularLocation>
        <location evidence="1">Cytoplasmic vesicle</location>
        <location evidence="1">Secretory vesicle</location>
    </subcellularLocation>
    <subcellularLocation>
        <location evidence="7">Secreted</location>
    </subcellularLocation>
</comment>
<dbReference type="SMART" id="SM00078">
    <property type="entry name" value="IlGF"/>
    <property type="match status" value="1"/>
</dbReference>
<dbReference type="PRINTS" id="PR00276">
    <property type="entry name" value="INSULINFAMLY"/>
</dbReference>
<dbReference type="PANTHER" id="PTHR13647:SF4">
    <property type="entry name" value="INSULIN-LIKE PEPTIDE 1-RELATED"/>
    <property type="match status" value="1"/>
</dbReference>
<dbReference type="GO" id="GO:0005179">
    <property type="term" value="F:hormone activity"/>
    <property type="evidence" value="ECO:0007669"/>
    <property type="project" value="InterPro"/>
</dbReference>
<feature type="region of interest" description="Disordered" evidence="8">
    <location>
        <begin position="199"/>
        <end position="230"/>
    </location>
</feature>
<dbReference type="PANTHER" id="PTHR13647">
    <property type="entry name" value="INSULIN-LIKE PEPTIDE 2-RELATED"/>
    <property type="match status" value="1"/>
</dbReference>
<sequence length="255" mass="27572">MSSSLQTCIACLLMLACLYEVTTAQSRLCGRALADTLDMVCSGRGFHLGKRSVRGISHVRETNRLAAADDSSEKIEGASEPEEKGPLSIVSLLNSGIGSNQGLAVSDSYATNLGATKAKTNDGSHQKNQRLALSHIPFVGTEGSKSQRTWRTRRNTRASVVDECCLQSCTFATLESYCAAGNEPVEELSMDELRRRLGLSVNGATPSSRGEGRRRYPAPRPRPSAEIIRNRGRTGSGPFFYLQFGNQATRSPLVD</sequence>
<feature type="signal peptide" evidence="9">
    <location>
        <begin position="1"/>
        <end position="24"/>
    </location>
</feature>
<dbReference type="EMBL" id="BLXT01005898">
    <property type="protein sequence ID" value="GFO27219.1"/>
    <property type="molecule type" value="Genomic_DNA"/>
</dbReference>
<keyword evidence="3" id="KW-0165">Cleavage on pair of basic residues</keyword>
<evidence type="ECO:0000256" key="5">
    <source>
        <dbReference type="ARBA" id="ARBA00023157"/>
    </source>
</evidence>
<dbReference type="CDD" id="cd04366">
    <property type="entry name" value="IlGF_insulin_bombyxin_like"/>
    <property type="match status" value="1"/>
</dbReference>
<dbReference type="Gene3D" id="1.10.100.10">
    <property type="entry name" value="Insulin-like"/>
    <property type="match status" value="2"/>
</dbReference>
<evidence type="ECO:0000256" key="4">
    <source>
        <dbReference type="ARBA" id="ARBA00022729"/>
    </source>
</evidence>
<evidence type="ECO:0000256" key="7">
    <source>
        <dbReference type="RuleBase" id="RU000406"/>
    </source>
</evidence>
<reference evidence="11 12" key="1">
    <citation type="journal article" date="2021" name="Elife">
        <title>Chloroplast acquisition without the gene transfer in kleptoplastic sea slugs, Plakobranchus ocellatus.</title>
        <authorList>
            <person name="Maeda T."/>
            <person name="Takahashi S."/>
            <person name="Yoshida T."/>
            <person name="Shimamura S."/>
            <person name="Takaki Y."/>
            <person name="Nagai Y."/>
            <person name="Toyoda A."/>
            <person name="Suzuki Y."/>
            <person name="Arimoto A."/>
            <person name="Ishii H."/>
            <person name="Satoh N."/>
            <person name="Nishiyama T."/>
            <person name="Hasebe M."/>
            <person name="Maruyama T."/>
            <person name="Minagawa J."/>
            <person name="Obokata J."/>
            <person name="Shigenobu S."/>
        </authorList>
    </citation>
    <scope>NUCLEOTIDE SEQUENCE [LARGE SCALE GENOMIC DNA]</scope>
</reference>
<comment type="similarity">
    <text evidence="2 7">Belongs to the insulin family.</text>
</comment>
<evidence type="ECO:0000313" key="12">
    <source>
        <dbReference type="Proteomes" id="UP000735302"/>
    </source>
</evidence>
<gene>
    <name evidence="11" type="ORF">PoB_005372400</name>
</gene>
<dbReference type="InterPro" id="IPR016179">
    <property type="entry name" value="Insulin-like"/>
</dbReference>
<dbReference type="InterPro" id="IPR036438">
    <property type="entry name" value="Insulin-like_sf"/>
</dbReference>
<comment type="caution">
    <text evidence="11">The sequence shown here is derived from an EMBL/GenBank/DDBJ whole genome shotgun (WGS) entry which is preliminary data.</text>
</comment>
<feature type="domain" description="Insulin-like" evidence="10">
    <location>
        <begin position="26"/>
        <end position="178"/>
    </location>
</feature>